<dbReference type="AlphaFoldDB" id="A0A6A1Q7E1"/>
<protein>
    <recommendedName>
        <fullName evidence="11">C2H2-type domain-containing protein</fullName>
    </recommendedName>
</protein>
<keyword evidence="8" id="KW-0804">Transcription</keyword>
<dbReference type="InterPro" id="IPR036236">
    <property type="entry name" value="Znf_C2H2_sf"/>
</dbReference>
<keyword evidence="5" id="KW-0862">Zinc</keyword>
<gene>
    <name evidence="12" type="ORF">E2I00_008212</name>
</gene>
<keyword evidence="3" id="KW-0677">Repeat</keyword>
<keyword evidence="13" id="KW-1185">Reference proteome</keyword>
<keyword evidence="6" id="KW-0805">Transcription regulation</keyword>
<evidence type="ECO:0000313" key="12">
    <source>
        <dbReference type="EMBL" id="KAB0402719.1"/>
    </source>
</evidence>
<evidence type="ECO:0000256" key="7">
    <source>
        <dbReference type="ARBA" id="ARBA00023125"/>
    </source>
</evidence>
<dbReference type="PROSITE" id="PS00028">
    <property type="entry name" value="ZINC_FINGER_C2H2_1"/>
    <property type="match status" value="1"/>
</dbReference>
<organism evidence="12 13">
    <name type="scientific">Balaenoptera physalus</name>
    <name type="common">Fin whale</name>
    <name type="synonym">Balaena physalus</name>
    <dbReference type="NCBI Taxonomy" id="9770"/>
    <lineage>
        <taxon>Eukaryota</taxon>
        <taxon>Metazoa</taxon>
        <taxon>Chordata</taxon>
        <taxon>Craniata</taxon>
        <taxon>Vertebrata</taxon>
        <taxon>Euteleostomi</taxon>
        <taxon>Mammalia</taxon>
        <taxon>Eutheria</taxon>
        <taxon>Laurasiatheria</taxon>
        <taxon>Artiodactyla</taxon>
        <taxon>Whippomorpha</taxon>
        <taxon>Cetacea</taxon>
        <taxon>Mysticeti</taxon>
        <taxon>Balaenopteridae</taxon>
        <taxon>Balaenoptera</taxon>
    </lineage>
</organism>
<evidence type="ECO:0000256" key="5">
    <source>
        <dbReference type="ARBA" id="ARBA00022833"/>
    </source>
</evidence>
<reference evidence="12 13" key="1">
    <citation type="journal article" date="2019" name="PLoS ONE">
        <title>Genomic analyses reveal an absence of contemporary introgressive admixture between fin whales and blue whales, despite known hybrids.</title>
        <authorList>
            <person name="Westbury M.V."/>
            <person name="Petersen B."/>
            <person name="Lorenzen E.D."/>
        </authorList>
    </citation>
    <scope>NUCLEOTIDE SEQUENCE [LARGE SCALE GENOMIC DNA]</scope>
    <source>
        <strain evidence="12">FinWhale-01</strain>
    </source>
</reference>
<keyword evidence="4 10" id="KW-0863">Zinc-finger</keyword>
<evidence type="ECO:0000256" key="10">
    <source>
        <dbReference type="PROSITE-ProRule" id="PRU00042"/>
    </source>
</evidence>
<dbReference type="GO" id="GO:0000978">
    <property type="term" value="F:RNA polymerase II cis-regulatory region sequence-specific DNA binding"/>
    <property type="evidence" value="ECO:0007669"/>
    <property type="project" value="TreeGrafter"/>
</dbReference>
<evidence type="ECO:0000256" key="8">
    <source>
        <dbReference type="ARBA" id="ARBA00023163"/>
    </source>
</evidence>
<comment type="caution">
    <text evidence="12">The sequence shown here is derived from an EMBL/GenBank/DDBJ whole genome shotgun (WGS) entry which is preliminary data.</text>
</comment>
<dbReference type="SUPFAM" id="SSF57667">
    <property type="entry name" value="beta-beta-alpha zinc fingers"/>
    <property type="match status" value="1"/>
</dbReference>
<evidence type="ECO:0000259" key="11">
    <source>
        <dbReference type="PROSITE" id="PS50157"/>
    </source>
</evidence>
<evidence type="ECO:0000256" key="3">
    <source>
        <dbReference type="ARBA" id="ARBA00022737"/>
    </source>
</evidence>
<accession>A0A6A1Q7E1</accession>
<dbReference type="Proteomes" id="UP000437017">
    <property type="component" value="Unassembled WGS sequence"/>
</dbReference>
<dbReference type="GO" id="GO:0008270">
    <property type="term" value="F:zinc ion binding"/>
    <property type="evidence" value="ECO:0007669"/>
    <property type="project" value="UniProtKB-KW"/>
</dbReference>
<keyword evidence="2" id="KW-0479">Metal-binding</keyword>
<dbReference type="FunFam" id="3.30.160.60:FF:002863">
    <property type="entry name" value="Zinc finger protein 671"/>
    <property type="match status" value="1"/>
</dbReference>
<evidence type="ECO:0000256" key="9">
    <source>
        <dbReference type="ARBA" id="ARBA00023242"/>
    </source>
</evidence>
<dbReference type="InterPro" id="IPR013087">
    <property type="entry name" value="Znf_C2H2_type"/>
</dbReference>
<comment type="subcellular location">
    <subcellularLocation>
        <location evidence="1">Nucleus</location>
    </subcellularLocation>
</comment>
<feature type="non-terminal residue" evidence="12">
    <location>
        <position position="214"/>
    </location>
</feature>
<dbReference type="PROSITE" id="PS50157">
    <property type="entry name" value="ZINC_FINGER_C2H2_2"/>
    <property type="match status" value="1"/>
</dbReference>
<evidence type="ECO:0000256" key="4">
    <source>
        <dbReference type="ARBA" id="ARBA00022771"/>
    </source>
</evidence>
<dbReference type="PANTHER" id="PTHR23226">
    <property type="entry name" value="ZINC FINGER AND SCAN DOMAIN-CONTAINING"/>
    <property type="match status" value="1"/>
</dbReference>
<dbReference type="EMBL" id="SGJD01000959">
    <property type="protein sequence ID" value="KAB0402719.1"/>
    <property type="molecule type" value="Genomic_DNA"/>
</dbReference>
<sequence length="214" mass="23508">MFHGVAPLELDSEPWLSDWADMTPAMTREAQSGGGPDLHLSSDRHTFVMRLPLPTSVNVSFTSICLLSGCSHGMEEEEIHFEQSVSVKGVSQVTIPKTILSSQKAHPCETCGPILKDVLYLAEHQETHPGQKPHMCVACGKQLWFSANLHHQKQHSGEKPCRGDEGRAFLVNGCSVQSLGMPFTTGEGCKDFPTSSSMCQHHARLSKWKPQSNT</sequence>
<evidence type="ECO:0000256" key="6">
    <source>
        <dbReference type="ARBA" id="ARBA00023015"/>
    </source>
</evidence>
<evidence type="ECO:0000313" key="13">
    <source>
        <dbReference type="Proteomes" id="UP000437017"/>
    </source>
</evidence>
<name>A0A6A1Q7E1_BALPH</name>
<dbReference type="OrthoDB" id="40579at2759"/>
<dbReference type="Gene3D" id="3.30.160.60">
    <property type="entry name" value="Classic Zinc Finger"/>
    <property type="match status" value="1"/>
</dbReference>
<keyword evidence="7" id="KW-0238">DNA-binding</keyword>
<dbReference type="GO" id="GO:0000981">
    <property type="term" value="F:DNA-binding transcription factor activity, RNA polymerase II-specific"/>
    <property type="evidence" value="ECO:0007669"/>
    <property type="project" value="TreeGrafter"/>
</dbReference>
<dbReference type="PANTHER" id="PTHR23226:SF366">
    <property type="entry name" value="ZINC FINGER PROTEIN ZFP2"/>
    <property type="match status" value="1"/>
</dbReference>
<evidence type="ECO:0000256" key="1">
    <source>
        <dbReference type="ARBA" id="ARBA00004123"/>
    </source>
</evidence>
<proteinExistence type="predicted"/>
<evidence type="ECO:0000256" key="2">
    <source>
        <dbReference type="ARBA" id="ARBA00022723"/>
    </source>
</evidence>
<feature type="domain" description="C2H2-type" evidence="11">
    <location>
        <begin position="106"/>
        <end position="133"/>
    </location>
</feature>
<dbReference type="GO" id="GO:0005634">
    <property type="term" value="C:nucleus"/>
    <property type="evidence" value="ECO:0007669"/>
    <property type="project" value="UniProtKB-SubCell"/>
</dbReference>
<keyword evidence="9" id="KW-0539">Nucleus</keyword>